<accession>A0A452J139</accession>
<dbReference type="PANTHER" id="PTHR14942">
    <property type="entry name" value="U11/U12 SMALL NUCLEAR RIBONUCLEOPROTEIN 25 KDA PROTEIN"/>
    <property type="match status" value="1"/>
</dbReference>
<name>A0A452J139_9SAUR</name>
<keyword evidence="1" id="KW-0812">Transmembrane</keyword>
<dbReference type="PANTHER" id="PTHR14942:SF0">
    <property type="entry name" value="U11_U12 SMALL NUCLEAR RIBONUCLEOPROTEIN 25 KDA PROTEIN"/>
    <property type="match status" value="1"/>
</dbReference>
<dbReference type="AlphaFoldDB" id="A0A452J139"/>
<organism evidence="3 4">
    <name type="scientific">Gopherus agassizii</name>
    <name type="common">Agassiz's desert tortoise</name>
    <dbReference type="NCBI Taxonomy" id="38772"/>
    <lineage>
        <taxon>Eukaryota</taxon>
        <taxon>Metazoa</taxon>
        <taxon>Chordata</taxon>
        <taxon>Craniata</taxon>
        <taxon>Vertebrata</taxon>
        <taxon>Euteleostomi</taxon>
        <taxon>Archelosauria</taxon>
        <taxon>Testudinata</taxon>
        <taxon>Testudines</taxon>
        <taxon>Cryptodira</taxon>
        <taxon>Durocryptodira</taxon>
        <taxon>Testudinoidea</taxon>
        <taxon>Testudinidae</taxon>
        <taxon>Gopherus</taxon>
    </lineage>
</organism>
<dbReference type="Gene3D" id="3.10.20.90">
    <property type="entry name" value="Phosphatidylinositol 3-kinase Catalytic Subunit, Chain A, domain 1"/>
    <property type="match status" value="1"/>
</dbReference>
<reference evidence="3" key="2">
    <citation type="submission" date="2025-08" db="UniProtKB">
        <authorList>
            <consortium name="Ensembl"/>
        </authorList>
    </citation>
    <scope>IDENTIFICATION</scope>
</reference>
<dbReference type="GO" id="GO:0000398">
    <property type="term" value="P:mRNA splicing, via spliceosome"/>
    <property type="evidence" value="ECO:0007669"/>
    <property type="project" value="InterPro"/>
</dbReference>
<feature type="transmembrane region" description="Helical" evidence="1">
    <location>
        <begin position="16"/>
        <end position="38"/>
    </location>
</feature>
<sequence length="106" mass="12241">GRGLGAGALPPFGEHLWGHCQVTVFSLLAVVVVQNASVLDLKKAIQRYVQLKQEREGGIQHISWTYIWRTYHLTFAGEKMTDDKKKLREYGIRNRDEVCFIKKLRK</sequence>
<evidence type="ECO:0000256" key="1">
    <source>
        <dbReference type="SAM" id="Phobius"/>
    </source>
</evidence>
<evidence type="ECO:0000313" key="3">
    <source>
        <dbReference type="Ensembl" id="ENSGAGP00000034089.1"/>
    </source>
</evidence>
<dbReference type="SUPFAM" id="SSF54236">
    <property type="entry name" value="Ubiquitin-like"/>
    <property type="match status" value="1"/>
</dbReference>
<protein>
    <recommendedName>
        <fullName evidence="2">SNRNP25 ubiquitin-like domain-containing protein</fullName>
    </recommendedName>
</protein>
<reference evidence="4" key="1">
    <citation type="journal article" date="2017" name="PLoS ONE">
        <title>The Agassiz's desert tortoise genome provides a resource for the conservation of a threatened species.</title>
        <authorList>
            <person name="Tollis M."/>
            <person name="DeNardo D.F."/>
            <person name="Cornelius J.A."/>
            <person name="Dolby G.A."/>
            <person name="Edwards T."/>
            <person name="Henen B.T."/>
            <person name="Karl A.E."/>
            <person name="Murphy R.W."/>
            <person name="Kusumi K."/>
        </authorList>
    </citation>
    <scope>NUCLEOTIDE SEQUENCE [LARGE SCALE GENOMIC DNA]</scope>
</reference>
<proteinExistence type="predicted"/>
<dbReference type="InterPro" id="IPR040610">
    <property type="entry name" value="SNRNP25_ubiquitin"/>
</dbReference>
<feature type="domain" description="SNRNP25 ubiquitin-like" evidence="2">
    <location>
        <begin position="27"/>
        <end position="104"/>
    </location>
</feature>
<keyword evidence="1" id="KW-0472">Membrane</keyword>
<evidence type="ECO:0000313" key="4">
    <source>
        <dbReference type="Proteomes" id="UP000291020"/>
    </source>
</evidence>
<dbReference type="GO" id="GO:0005689">
    <property type="term" value="C:U12-type spliceosomal complex"/>
    <property type="evidence" value="ECO:0007669"/>
    <property type="project" value="TreeGrafter"/>
</dbReference>
<dbReference type="InterPro" id="IPR039690">
    <property type="entry name" value="SNRNP25"/>
</dbReference>
<dbReference type="CDD" id="cd17058">
    <property type="entry name" value="Ubl_SNRNP25"/>
    <property type="match status" value="1"/>
</dbReference>
<dbReference type="Pfam" id="PF18036">
    <property type="entry name" value="Ubiquitin_4"/>
    <property type="match status" value="1"/>
</dbReference>
<keyword evidence="4" id="KW-1185">Reference proteome</keyword>
<dbReference type="InterPro" id="IPR029071">
    <property type="entry name" value="Ubiquitin-like_domsf"/>
</dbReference>
<dbReference type="Ensembl" id="ENSGAGT00000038601.1">
    <property type="protein sequence ID" value="ENSGAGP00000034089.1"/>
    <property type="gene ID" value="ENSGAGG00000024227.1"/>
</dbReference>
<reference evidence="3" key="3">
    <citation type="submission" date="2025-09" db="UniProtKB">
        <authorList>
            <consortium name="Ensembl"/>
        </authorList>
    </citation>
    <scope>IDENTIFICATION</scope>
</reference>
<keyword evidence="1" id="KW-1133">Transmembrane helix</keyword>
<evidence type="ECO:0000259" key="2">
    <source>
        <dbReference type="Pfam" id="PF18036"/>
    </source>
</evidence>
<dbReference type="STRING" id="38772.ENSGAGP00000034089"/>
<dbReference type="Proteomes" id="UP000291020">
    <property type="component" value="Unassembled WGS sequence"/>
</dbReference>